<evidence type="ECO:0000313" key="3">
    <source>
        <dbReference type="Proteomes" id="UP000245946"/>
    </source>
</evidence>
<sequence length="233" mass="24216">MRAPSISLLDAAAAPPLCSADADVLRGCCSTRLRRRTVGRAANAVRPAKRHSTRATAAAADAAPPGPALRGDAETQPQETCLKRRASSAHSARQLSLTRRVRSSVEHELLLPAMSSSVEAIAPRAHRPARSGLGRASSEREMREDAAQGLINLAAPLGQKGAWSGARGEGQLSSAMVRHSLLCCSAGAAPLWAGGWRCHVAAMRCSTSAAARILILLARGRCACALSGCRAAC</sequence>
<proteinExistence type="predicted"/>
<dbReference type="AlphaFoldDB" id="A0A316Z343"/>
<dbReference type="RefSeq" id="XP_025595657.1">
    <property type="nucleotide sequence ID" value="XM_025739174.1"/>
</dbReference>
<protein>
    <submittedName>
        <fullName evidence="2">Uncharacterized protein</fullName>
    </submittedName>
</protein>
<evidence type="ECO:0000313" key="2">
    <source>
        <dbReference type="EMBL" id="PWN95378.1"/>
    </source>
</evidence>
<feature type="region of interest" description="Disordered" evidence="1">
    <location>
        <begin position="40"/>
        <end position="78"/>
    </location>
</feature>
<evidence type="ECO:0000256" key="1">
    <source>
        <dbReference type="SAM" id="MobiDB-lite"/>
    </source>
</evidence>
<name>A0A316Z343_9BASI</name>
<feature type="compositionally biased region" description="Low complexity" evidence="1">
    <location>
        <begin position="54"/>
        <end position="63"/>
    </location>
</feature>
<dbReference type="Proteomes" id="UP000245946">
    <property type="component" value="Unassembled WGS sequence"/>
</dbReference>
<accession>A0A316Z343</accession>
<keyword evidence="3" id="KW-1185">Reference proteome</keyword>
<dbReference type="GeneID" id="37266720"/>
<organism evidence="2 3">
    <name type="scientific">Tilletiopsis washingtonensis</name>
    <dbReference type="NCBI Taxonomy" id="58919"/>
    <lineage>
        <taxon>Eukaryota</taxon>
        <taxon>Fungi</taxon>
        <taxon>Dikarya</taxon>
        <taxon>Basidiomycota</taxon>
        <taxon>Ustilaginomycotina</taxon>
        <taxon>Exobasidiomycetes</taxon>
        <taxon>Entylomatales</taxon>
        <taxon>Entylomatales incertae sedis</taxon>
        <taxon>Tilletiopsis</taxon>
    </lineage>
</organism>
<reference evidence="2 3" key="1">
    <citation type="journal article" date="2018" name="Mol. Biol. Evol.">
        <title>Broad Genomic Sampling Reveals a Smut Pathogenic Ancestry of the Fungal Clade Ustilaginomycotina.</title>
        <authorList>
            <person name="Kijpornyongpan T."/>
            <person name="Mondo S.J."/>
            <person name="Barry K."/>
            <person name="Sandor L."/>
            <person name="Lee J."/>
            <person name="Lipzen A."/>
            <person name="Pangilinan J."/>
            <person name="LaButti K."/>
            <person name="Hainaut M."/>
            <person name="Henrissat B."/>
            <person name="Grigoriev I.V."/>
            <person name="Spatafora J.W."/>
            <person name="Aime M.C."/>
        </authorList>
    </citation>
    <scope>NUCLEOTIDE SEQUENCE [LARGE SCALE GENOMIC DNA]</scope>
    <source>
        <strain evidence="2 3">MCA 4186</strain>
    </source>
</reference>
<dbReference type="EMBL" id="KZ819305">
    <property type="protein sequence ID" value="PWN95378.1"/>
    <property type="molecule type" value="Genomic_DNA"/>
</dbReference>
<gene>
    <name evidence="2" type="ORF">FA09DRAFT_149182</name>
</gene>